<dbReference type="SMART" id="SM00225">
    <property type="entry name" value="BTB"/>
    <property type="match status" value="1"/>
</dbReference>
<dbReference type="PANTHER" id="PTHR47457">
    <property type="entry name" value="OS05G0345500 PROTEIN"/>
    <property type="match status" value="1"/>
</dbReference>
<dbReference type="PROSITE" id="PS50097">
    <property type="entry name" value="BTB"/>
    <property type="match status" value="1"/>
</dbReference>
<dbReference type="CDD" id="cd18186">
    <property type="entry name" value="BTB_POZ_ZBTB_KLHL-like"/>
    <property type="match status" value="1"/>
</dbReference>
<protein>
    <submittedName>
        <fullName evidence="4">Uncharacterized protein LOC114330920 isoform X1</fullName>
    </submittedName>
</protein>
<feature type="domain" description="BTB" evidence="1">
    <location>
        <begin position="36"/>
        <end position="100"/>
    </location>
</feature>
<dbReference type="PANTHER" id="PTHR47457:SF1">
    <property type="entry name" value="BTB DOMAIN-CONTAINING PROTEIN-RELATED"/>
    <property type="match status" value="1"/>
</dbReference>
<evidence type="ECO:0000313" key="2">
    <source>
        <dbReference type="EnsemblMetazoa" id="XP_050497886.1"/>
    </source>
</evidence>
<evidence type="ECO:0000313" key="3">
    <source>
        <dbReference type="Proteomes" id="UP001652700"/>
    </source>
</evidence>
<dbReference type="OrthoDB" id="6678352at2759"/>
<dbReference type="Gene3D" id="3.30.710.10">
    <property type="entry name" value="Potassium Channel Kv1.1, Chain A"/>
    <property type="match status" value="1"/>
</dbReference>
<dbReference type="SUPFAM" id="SSF54695">
    <property type="entry name" value="POZ domain"/>
    <property type="match status" value="1"/>
</dbReference>
<proteinExistence type="predicted"/>
<dbReference type="Proteomes" id="UP001652700">
    <property type="component" value="Unplaced"/>
</dbReference>
<reference evidence="4" key="1">
    <citation type="submission" date="2025-04" db="UniProtKB">
        <authorList>
            <consortium name="RefSeq"/>
        </authorList>
    </citation>
    <scope>IDENTIFICATION</scope>
    <source>
        <tissue evidence="4">Whole insect</tissue>
    </source>
</reference>
<sequence length="430" mass="48645">MDEGTAQKCSYVIQSDQHCLQTTAGLCNLMEHQSLVDILLCCGNNCLHAHKIVLACHSKLFRTEFEQNPNIEQVLFTGCDFKIIKALVKFMYDGETCVSEANASNFIAMAKMLHIDSLHIPLNYEFSDSLIDVPKPIFITAKPKYPTFPFKPASSTVNILKSTNSTISNSSPLPKVNRRMYLDAEHQACMKEAIASKLALANLKKEISSAPQPPIFIIEDSYTETTVENFIPADRKNFVTLDVDELNPKFEQKPVDKSDVILTVQNGEQRWTANKIKQVLENRANSNVEVMFKTADGTFVTVTDEVLRSLQKEGLQYQVIDEDGKLGEVQELNCLRSESEEQSSQDNICDMEFQDTYATNSEQNPLDTTNLKSENDVMLEPEPTTLYKSFNMSDYLQPFSKTEEEERVSPVEDRLKFSPEIFFADFGENI</sequence>
<dbReference type="AlphaFoldDB" id="A0A6P7FTT1"/>
<organism evidence="4">
    <name type="scientific">Diabrotica virgifera virgifera</name>
    <name type="common">western corn rootworm</name>
    <dbReference type="NCBI Taxonomy" id="50390"/>
    <lineage>
        <taxon>Eukaryota</taxon>
        <taxon>Metazoa</taxon>
        <taxon>Ecdysozoa</taxon>
        <taxon>Arthropoda</taxon>
        <taxon>Hexapoda</taxon>
        <taxon>Insecta</taxon>
        <taxon>Pterygota</taxon>
        <taxon>Neoptera</taxon>
        <taxon>Endopterygota</taxon>
        <taxon>Coleoptera</taxon>
        <taxon>Polyphaga</taxon>
        <taxon>Cucujiformia</taxon>
        <taxon>Chrysomeloidea</taxon>
        <taxon>Chrysomelidae</taxon>
        <taxon>Galerucinae</taxon>
        <taxon>Diabroticina</taxon>
        <taxon>Diabroticites</taxon>
        <taxon>Diabrotica</taxon>
    </lineage>
</organism>
<accession>A0A6P7FTT1</accession>
<evidence type="ECO:0000259" key="1">
    <source>
        <dbReference type="PROSITE" id="PS50097"/>
    </source>
</evidence>
<reference evidence="2" key="2">
    <citation type="submission" date="2025-05" db="UniProtKB">
        <authorList>
            <consortium name="EnsemblMetazoa"/>
        </authorList>
    </citation>
    <scope>IDENTIFICATION</scope>
</reference>
<name>A0A6P7FTT1_DIAVI</name>
<keyword evidence="3" id="KW-1185">Reference proteome</keyword>
<dbReference type="InterPro" id="IPR011333">
    <property type="entry name" value="SKP1/BTB/POZ_sf"/>
</dbReference>
<dbReference type="InterPro" id="IPR000210">
    <property type="entry name" value="BTB/POZ_dom"/>
</dbReference>
<gene>
    <name evidence="4" type="primary">LOC114330920</name>
</gene>
<dbReference type="EnsemblMetazoa" id="XM_050641929.1">
    <property type="protein sequence ID" value="XP_050497886.1"/>
    <property type="gene ID" value="LOC126879039"/>
</dbReference>
<dbReference type="InParanoid" id="A0A6P7FTT1"/>
<dbReference type="Pfam" id="PF00651">
    <property type="entry name" value="BTB"/>
    <property type="match status" value="1"/>
</dbReference>
<dbReference type="RefSeq" id="XP_028136160.1">
    <property type="nucleotide sequence ID" value="XM_028280359.1"/>
</dbReference>
<evidence type="ECO:0000313" key="4">
    <source>
        <dbReference type="RefSeq" id="XP_028136160.1"/>
    </source>
</evidence>